<sequence>MPTSLSITVKIRIAEASEFLPPSDEGVPGALLASNTRKPIAASSGSVRPHTA</sequence>
<gene>
    <name evidence="1" type="ORF">HNR40_007213</name>
</gene>
<dbReference type="EMBL" id="JACHIN010000011">
    <property type="protein sequence ID" value="MBB5081718.1"/>
    <property type="molecule type" value="Genomic_DNA"/>
</dbReference>
<name>A0A7W8A8V9_9ACTN</name>
<protein>
    <submittedName>
        <fullName evidence="1">Uncharacterized protein</fullName>
    </submittedName>
</protein>
<keyword evidence="2" id="KW-1185">Reference proteome</keyword>
<comment type="caution">
    <text evidence="1">The sequence shown here is derived from an EMBL/GenBank/DDBJ whole genome shotgun (WGS) entry which is preliminary data.</text>
</comment>
<dbReference type="RefSeq" id="WP_184969302.1">
    <property type="nucleotide sequence ID" value="NZ_JACHIN010000011.1"/>
</dbReference>
<dbReference type="Proteomes" id="UP000568380">
    <property type="component" value="Unassembled WGS sequence"/>
</dbReference>
<evidence type="ECO:0000313" key="2">
    <source>
        <dbReference type="Proteomes" id="UP000568380"/>
    </source>
</evidence>
<proteinExistence type="predicted"/>
<organism evidence="1 2">
    <name type="scientific">Nonomuraea endophytica</name>
    <dbReference type="NCBI Taxonomy" id="714136"/>
    <lineage>
        <taxon>Bacteria</taxon>
        <taxon>Bacillati</taxon>
        <taxon>Actinomycetota</taxon>
        <taxon>Actinomycetes</taxon>
        <taxon>Streptosporangiales</taxon>
        <taxon>Streptosporangiaceae</taxon>
        <taxon>Nonomuraea</taxon>
    </lineage>
</organism>
<evidence type="ECO:0000313" key="1">
    <source>
        <dbReference type="EMBL" id="MBB5081718.1"/>
    </source>
</evidence>
<dbReference type="AlphaFoldDB" id="A0A7W8A8V9"/>
<accession>A0A7W8A8V9</accession>
<reference evidence="1 2" key="1">
    <citation type="submission" date="2020-08" db="EMBL/GenBank/DDBJ databases">
        <title>Genomic Encyclopedia of Type Strains, Phase IV (KMG-IV): sequencing the most valuable type-strain genomes for metagenomic binning, comparative biology and taxonomic classification.</title>
        <authorList>
            <person name="Goeker M."/>
        </authorList>
    </citation>
    <scope>NUCLEOTIDE SEQUENCE [LARGE SCALE GENOMIC DNA]</scope>
    <source>
        <strain evidence="1 2">DSM 45385</strain>
    </source>
</reference>